<dbReference type="Proteomes" id="UP000305948">
    <property type="component" value="Unassembled WGS sequence"/>
</dbReference>
<reference evidence="1 2" key="1">
    <citation type="journal article" date="2019" name="Nat. Ecol. Evol.">
        <title>Megaphylogeny resolves global patterns of mushroom evolution.</title>
        <authorList>
            <person name="Varga T."/>
            <person name="Krizsan K."/>
            <person name="Foldi C."/>
            <person name="Dima B."/>
            <person name="Sanchez-Garcia M."/>
            <person name="Sanchez-Ramirez S."/>
            <person name="Szollosi G.J."/>
            <person name="Szarkandi J.G."/>
            <person name="Papp V."/>
            <person name="Albert L."/>
            <person name="Andreopoulos W."/>
            <person name="Angelini C."/>
            <person name="Antonin V."/>
            <person name="Barry K.W."/>
            <person name="Bougher N.L."/>
            <person name="Buchanan P."/>
            <person name="Buyck B."/>
            <person name="Bense V."/>
            <person name="Catcheside P."/>
            <person name="Chovatia M."/>
            <person name="Cooper J."/>
            <person name="Damon W."/>
            <person name="Desjardin D."/>
            <person name="Finy P."/>
            <person name="Geml J."/>
            <person name="Haridas S."/>
            <person name="Hughes K."/>
            <person name="Justo A."/>
            <person name="Karasinski D."/>
            <person name="Kautmanova I."/>
            <person name="Kiss B."/>
            <person name="Kocsube S."/>
            <person name="Kotiranta H."/>
            <person name="LaButti K.M."/>
            <person name="Lechner B.E."/>
            <person name="Liimatainen K."/>
            <person name="Lipzen A."/>
            <person name="Lukacs Z."/>
            <person name="Mihaltcheva S."/>
            <person name="Morgado L.N."/>
            <person name="Niskanen T."/>
            <person name="Noordeloos M.E."/>
            <person name="Ohm R.A."/>
            <person name="Ortiz-Santana B."/>
            <person name="Ovrebo C."/>
            <person name="Racz N."/>
            <person name="Riley R."/>
            <person name="Savchenko A."/>
            <person name="Shiryaev A."/>
            <person name="Soop K."/>
            <person name="Spirin V."/>
            <person name="Szebenyi C."/>
            <person name="Tomsovsky M."/>
            <person name="Tulloss R.E."/>
            <person name="Uehling J."/>
            <person name="Grigoriev I.V."/>
            <person name="Vagvolgyi C."/>
            <person name="Papp T."/>
            <person name="Martin F.M."/>
            <person name="Miettinen O."/>
            <person name="Hibbett D.S."/>
            <person name="Nagy L.G."/>
        </authorList>
    </citation>
    <scope>NUCLEOTIDE SEQUENCE [LARGE SCALE GENOMIC DNA]</scope>
    <source>
        <strain evidence="1 2">OMC1185</strain>
    </source>
</reference>
<dbReference type="OrthoDB" id="10433707at2759"/>
<name>A0A5C3N3I9_9AGAM</name>
<accession>A0A5C3N3I9</accession>
<dbReference type="AlphaFoldDB" id="A0A5C3N3I9"/>
<keyword evidence="2" id="KW-1185">Reference proteome</keyword>
<organism evidence="1 2">
    <name type="scientific">Heliocybe sulcata</name>
    <dbReference type="NCBI Taxonomy" id="5364"/>
    <lineage>
        <taxon>Eukaryota</taxon>
        <taxon>Fungi</taxon>
        <taxon>Dikarya</taxon>
        <taxon>Basidiomycota</taxon>
        <taxon>Agaricomycotina</taxon>
        <taxon>Agaricomycetes</taxon>
        <taxon>Gloeophyllales</taxon>
        <taxon>Gloeophyllaceae</taxon>
        <taxon>Heliocybe</taxon>
    </lineage>
</organism>
<evidence type="ECO:0000313" key="2">
    <source>
        <dbReference type="Proteomes" id="UP000305948"/>
    </source>
</evidence>
<sequence>MASPHDLFAATAATRDTWTFDGNMIAASQITPTLARQVTEIMTGRDGRKLPITITCTTTAAQASYQDYQDANKANSVFLVGFHLSFNSYSPKEEMHESLLHFAICARVLKDCHNSEGPSKDGDGKSEVKDLGDGLDAKVNAEKYEPCFSKDVPEHPNAFWVSTSPQSAGDATSVTTSNSYNLGLNVGFFGSTPTGGIDGGFTISNSKTTSVAQVKIQNMSTPKCLDIRFKHQTEVGCKSTFQPYVEGIFQLEDDKQGDRSDTAGVPGREVSVELTLCVLPGEFVELAEQQRKRWERVPQFRRVFQLRLPPLPVSFQVRKEELAKQKE</sequence>
<evidence type="ECO:0000313" key="1">
    <source>
        <dbReference type="EMBL" id="TFK52184.1"/>
    </source>
</evidence>
<gene>
    <name evidence="1" type="ORF">OE88DRAFT_1643939</name>
</gene>
<proteinExistence type="predicted"/>
<dbReference type="EMBL" id="ML213509">
    <property type="protein sequence ID" value="TFK52184.1"/>
    <property type="molecule type" value="Genomic_DNA"/>
</dbReference>
<protein>
    <submittedName>
        <fullName evidence="1">Uncharacterized protein</fullName>
    </submittedName>
</protein>